<dbReference type="InterPro" id="IPR045584">
    <property type="entry name" value="Pilin-like"/>
</dbReference>
<dbReference type="EMBL" id="AJWN02000035">
    <property type="protein sequence ID" value="OEE62587.1"/>
    <property type="molecule type" value="Genomic_DNA"/>
</dbReference>
<dbReference type="AlphaFoldDB" id="A0A1E5CAZ0"/>
<evidence type="ECO:0000313" key="1">
    <source>
        <dbReference type="EMBL" id="OEE62587.1"/>
    </source>
</evidence>
<comment type="caution">
    <text evidence="1">The sequence shown here is derived from an EMBL/GenBank/DDBJ whole genome shotgun (WGS) entry which is preliminary data.</text>
</comment>
<reference evidence="1 2" key="1">
    <citation type="journal article" date="2012" name="Science">
        <title>Ecological populations of bacteria act as socially cohesive units of antibiotic production and resistance.</title>
        <authorList>
            <person name="Cordero O.X."/>
            <person name="Wildschutte H."/>
            <person name="Kirkup B."/>
            <person name="Proehl S."/>
            <person name="Ngo L."/>
            <person name="Hussain F."/>
            <person name="Le Roux F."/>
            <person name="Mincer T."/>
            <person name="Polz M.F."/>
        </authorList>
    </citation>
    <scope>NUCLEOTIDE SEQUENCE [LARGE SCALE GENOMIC DNA]</scope>
    <source>
        <strain evidence="1 2">FF-454</strain>
    </source>
</reference>
<keyword evidence="2" id="KW-1185">Reference proteome</keyword>
<protein>
    <recommendedName>
        <fullName evidence="3">MSHA biogenesis protein MshA</fullName>
    </recommendedName>
</protein>
<dbReference type="SUPFAM" id="SSF54523">
    <property type="entry name" value="Pili subunits"/>
    <property type="match status" value="1"/>
</dbReference>
<evidence type="ECO:0000313" key="2">
    <source>
        <dbReference type="Proteomes" id="UP000095039"/>
    </source>
</evidence>
<dbReference type="Proteomes" id="UP000095039">
    <property type="component" value="Unassembled WGS sequence"/>
</dbReference>
<accession>A0A1E5CAZ0</accession>
<evidence type="ECO:0008006" key="3">
    <source>
        <dbReference type="Google" id="ProtNLM"/>
    </source>
</evidence>
<proteinExistence type="predicted"/>
<dbReference type="Gene3D" id="3.30.700.10">
    <property type="entry name" value="Glycoprotein, Type 4 Pilin"/>
    <property type="match status" value="1"/>
</dbReference>
<name>A0A1E5CAZ0_9GAMM</name>
<sequence length="146" mass="15840">MVIILLGVVSVTALPKFFDMKSNARTASLKAVKGTMRTAVDFTYSKSAIKGNHNLTAGSDVYVEINGNPVSIKFGTPLANYDGDKGSWDDLIHLDYEVFSTKIVSGHFVVFLKGSAVPISLNDECIVLYKQANKIENPPKIKVNGC</sequence>
<gene>
    <name evidence="1" type="ORF">A1OK_07215</name>
</gene>
<organism evidence="1 2">
    <name type="scientific">Enterovibrio norvegicus FF-454</name>
    <dbReference type="NCBI Taxonomy" id="1185651"/>
    <lineage>
        <taxon>Bacteria</taxon>
        <taxon>Pseudomonadati</taxon>
        <taxon>Pseudomonadota</taxon>
        <taxon>Gammaproteobacteria</taxon>
        <taxon>Vibrionales</taxon>
        <taxon>Vibrionaceae</taxon>
        <taxon>Enterovibrio</taxon>
    </lineage>
</organism>